<gene>
    <name evidence="3" type="ORF">A2438_03885</name>
</gene>
<protein>
    <recommendedName>
        <fullName evidence="2">SpoVT-AbrB domain-containing protein</fullName>
    </recommendedName>
</protein>
<feature type="domain" description="SpoVT-AbrB" evidence="2">
    <location>
        <begin position="5"/>
        <end position="51"/>
    </location>
</feature>
<dbReference type="SMART" id="SM00966">
    <property type="entry name" value="SpoVT_AbrB"/>
    <property type="match status" value="1"/>
</dbReference>
<reference evidence="3 4" key="1">
    <citation type="journal article" date="2016" name="Nat. Commun.">
        <title>Thousands of microbial genomes shed light on interconnected biogeochemical processes in an aquifer system.</title>
        <authorList>
            <person name="Anantharaman K."/>
            <person name="Brown C.T."/>
            <person name="Hug L.A."/>
            <person name="Sharon I."/>
            <person name="Castelle C.J."/>
            <person name="Probst A.J."/>
            <person name="Thomas B.C."/>
            <person name="Singh A."/>
            <person name="Wilkins M.J."/>
            <person name="Karaoz U."/>
            <person name="Brodie E.L."/>
            <person name="Williams K.H."/>
            <person name="Hubbard S.S."/>
            <person name="Banfield J.F."/>
        </authorList>
    </citation>
    <scope>NUCLEOTIDE SEQUENCE [LARGE SCALE GENOMIC DNA]</scope>
</reference>
<keyword evidence="1" id="KW-0238">DNA-binding</keyword>
<name>A0A1F4U613_UNCSA</name>
<accession>A0A1F4U613</accession>
<evidence type="ECO:0000313" key="3">
    <source>
        <dbReference type="EMBL" id="OGC40386.1"/>
    </source>
</evidence>
<dbReference type="NCBIfam" id="TIGR01439">
    <property type="entry name" value="lp_hng_hel_AbrB"/>
    <property type="match status" value="1"/>
</dbReference>
<dbReference type="Gene3D" id="2.10.260.10">
    <property type="match status" value="1"/>
</dbReference>
<evidence type="ECO:0000256" key="1">
    <source>
        <dbReference type="PROSITE-ProRule" id="PRU01076"/>
    </source>
</evidence>
<dbReference type="PROSITE" id="PS51740">
    <property type="entry name" value="SPOVT_ABRB"/>
    <property type="match status" value="1"/>
</dbReference>
<organism evidence="3 4">
    <name type="scientific">candidate division WOR-1 bacterium RIFOXYC2_FULL_46_14</name>
    <dbReference type="NCBI Taxonomy" id="1802587"/>
    <lineage>
        <taxon>Bacteria</taxon>
        <taxon>Bacillati</taxon>
        <taxon>Saganbacteria</taxon>
    </lineage>
</organism>
<dbReference type="InterPro" id="IPR007159">
    <property type="entry name" value="SpoVT-AbrB_dom"/>
</dbReference>
<evidence type="ECO:0000313" key="4">
    <source>
        <dbReference type="Proteomes" id="UP000179242"/>
    </source>
</evidence>
<dbReference type="Proteomes" id="UP000179242">
    <property type="component" value="Unassembled WGS sequence"/>
</dbReference>
<proteinExistence type="predicted"/>
<evidence type="ECO:0000259" key="2">
    <source>
        <dbReference type="PROSITE" id="PS51740"/>
    </source>
</evidence>
<dbReference type="EMBL" id="MEUJ01000004">
    <property type="protein sequence ID" value="OGC40386.1"/>
    <property type="molecule type" value="Genomic_DNA"/>
</dbReference>
<dbReference type="Pfam" id="PF04014">
    <property type="entry name" value="MazE_antitoxin"/>
    <property type="match status" value="1"/>
</dbReference>
<dbReference type="GO" id="GO:0003677">
    <property type="term" value="F:DNA binding"/>
    <property type="evidence" value="ECO:0007669"/>
    <property type="project" value="UniProtKB-UniRule"/>
</dbReference>
<dbReference type="SUPFAM" id="SSF89447">
    <property type="entry name" value="AbrB/MazE/MraZ-like"/>
    <property type="match status" value="1"/>
</dbReference>
<dbReference type="AlphaFoldDB" id="A0A1F4U613"/>
<dbReference type="InterPro" id="IPR037914">
    <property type="entry name" value="SpoVT-AbrB_sf"/>
</dbReference>
<sequence>MNEIEKEVTLSSKYQVVIPKEAREMTHLEAGDKLLLTISAGGQILLWKKPKNYTAHMKGLGKELWRGININQYVKTLRKEWN</sequence>
<comment type="caution">
    <text evidence="3">The sequence shown here is derived from an EMBL/GenBank/DDBJ whole genome shotgun (WGS) entry which is preliminary data.</text>
</comment>